<dbReference type="AlphaFoldDB" id="A0A8H5E6C0"/>
<dbReference type="GO" id="GO:0016020">
    <property type="term" value="C:membrane"/>
    <property type="evidence" value="ECO:0007669"/>
    <property type="project" value="UniProtKB-SubCell"/>
</dbReference>
<dbReference type="GO" id="GO:0005351">
    <property type="term" value="F:carbohydrate:proton symporter activity"/>
    <property type="evidence" value="ECO:0007669"/>
    <property type="project" value="TreeGrafter"/>
</dbReference>
<proteinExistence type="predicted"/>
<dbReference type="InterPro" id="IPR036259">
    <property type="entry name" value="MFS_trans_sf"/>
</dbReference>
<dbReference type="Proteomes" id="UP000558688">
    <property type="component" value="Unassembled WGS sequence"/>
</dbReference>
<evidence type="ECO:0000313" key="5">
    <source>
        <dbReference type="EMBL" id="KAF5248211.1"/>
    </source>
</evidence>
<keyword evidence="4" id="KW-0472">Membrane</keyword>
<evidence type="ECO:0000256" key="4">
    <source>
        <dbReference type="ARBA" id="ARBA00023136"/>
    </source>
</evidence>
<dbReference type="PANTHER" id="PTHR48022:SF64">
    <property type="entry name" value="MAJOR FACILITATOR SUPERFAMILY (MFS) PROFILE DOMAIN-CONTAINING PROTEIN"/>
    <property type="match status" value="1"/>
</dbReference>
<dbReference type="Gene3D" id="1.20.1250.20">
    <property type="entry name" value="MFS general substrate transporter like domains"/>
    <property type="match status" value="1"/>
</dbReference>
<dbReference type="InterPro" id="IPR005828">
    <property type="entry name" value="MFS_sugar_transport-like"/>
</dbReference>
<sequence length="126" mass="14211">YWGAIVAAWSTYGTFRILSDWSWQIPSLLQALVSVFQFVMIYFVPESPRWLIANGGTEEPTKILSKYHSGTEEPTELVSVQVAEITCALELERSMESASYLQFFRTNAVMTEAGHTEKVVAVGKER</sequence>
<organism evidence="5 6">
    <name type="scientific">Fusarium oxysporum</name>
    <name type="common">Fusarium vascular wilt</name>
    <dbReference type="NCBI Taxonomy" id="5507"/>
    <lineage>
        <taxon>Eukaryota</taxon>
        <taxon>Fungi</taxon>
        <taxon>Dikarya</taxon>
        <taxon>Ascomycota</taxon>
        <taxon>Pezizomycotina</taxon>
        <taxon>Sordariomycetes</taxon>
        <taxon>Hypocreomycetidae</taxon>
        <taxon>Hypocreales</taxon>
        <taxon>Nectriaceae</taxon>
        <taxon>Fusarium</taxon>
        <taxon>Fusarium oxysporum species complex</taxon>
    </lineage>
</organism>
<keyword evidence="2" id="KW-0812">Transmembrane</keyword>
<comment type="subcellular location">
    <subcellularLocation>
        <location evidence="1">Membrane</location>
        <topology evidence="1">Multi-pass membrane protein</topology>
    </subcellularLocation>
</comment>
<reference evidence="5" key="1">
    <citation type="submission" date="2020-02" db="EMBL/GenBank/DDBJ databases">
        <title>Identification and distribution of gene clusters putatively required for synthesis of sphingolipid metabolism inhibitors in phylogenetically diverse species of the filamentous fungus Fusarium.</title>
        <authorList>
            <person name="Kim H.-S."/>
            <person name="Busman M."/>
            <person name="Brown D.W."/>
            <person name="Divon H."/>
            <person name="Uhlig S."/>
            <person name="Proctor R.H."/>
        </authorList>
    </citation>
    <scope>NUCLEOTIDE SEQUENCE [LARGE SCALE GENOMIC DNA]</scope>
    <source>
        <strain evidence="5">NRRL 39464</strain>
    </source>
</reference>
<feature type="non-terminal residue" evidence="5">
    <location>
        <position position="1"/>
    </location>
</feature>
<gene>
    <name evidence="5" type="ORF">FOXYS1_15102</name>
</gene>
<evidence type="ECO:0000256" key="2">
    <source>
        <dbReference type="ARBA" id="ARBA00022692"/>
    </source>
</evidence>
<dbReference type="PANTHER" id="PTHR48022">
    <property type="entry name" value="PLASTIDIC GLUCOSE TRANSPORTER 4"/>
    <property type="match status" value="1"/>
</dbReference>
<dbReference type="Pfam" id="PF00083">
    <property type="entry name" value="Sugar_tr"/>
    <property type="match status" value="1"/>
</dbReference>
<evidence type="ECO:0000256" key="1">
    <source>
        <dbReference type="ARBA" id="ARBA00004141"/>
    </source>
</evidence>
<accession>A0A8H5E6C0</accession>
<dbReference type="InterPro" id="IPR050360">
    <property type="entry name" value="MFS_Sugar_Transporters"/>
</dbReference>
<comment type="caution">
    <text evidence="5">The sequence shown here is derived from an EMBL/GenBank/DDBJ whole genome shotgun (WGS) entry which is preliminary data.</text>
</comment>
<evidence type="ECO:0000313" key="6">
    <source>
        <dbReference type="Proteomes" id="UP000558688"/>
    </source>
</evidence>
<dbReference type="SUPFAM" id="SSF103473">
    <property type="entry name" value="MFS general substrate transporter"/>
    <property type="match status" value="1"/>
</dbReference>
<evidence type="ECO:0008006" key="7">
    <source>
        <dbReference type="Google" id="ProtNLM"/>
    </source>
</evidence>
<keyword evidence="3" id="KW-1133">Transmembrane helix</keyword>
<dbReference type="EMBL" id="JAAFOW010003803">
    <property type="protein sequence ID" value="KAF5248211.1"/>
    <property type="molecule type" value="Genomic_DNA"/>
</dbReference>
<name>A0A8H5E6C0_FUSOX</name>
<protein>
    <recommendedName>
        <fullName evidence="7">Major facilitator superfamily (MFS) profile domain-containing protein</fullName>
    </recommendedName>
</protein>
<evidence type="ECO:0000256" key="3">
    <source>
        <dbReference type="ARBA" id="ARBA00022989"/>
    </source>
</evidence>